<dbReference type="AlphaFoldDB" id="D6TVK2"/>
<gene>
    <name evidence="1" type="ORF">Krac_6625</name>
</gene>
<organism evidence="1 2">
    <name type="scientific">Ktedonobacter racemifer DSM 44963</name>
    <dbReference type="NCBI Taxonomy" id="485913"/>
    <lineage>
        <taxon>Bacteria</taxon>
        <taxon>Bacillati</taxon>
        <taxon>Chloroflexota</taxon>
        <taxon>Ktedonobacteria</taxon>
        <taxon>Ktedonobacterales</taxon>
        <taxon>Ktedonobacteraceae</taxon>
        <taxon>Ktedonobacter</taxon>
    </lineage>
</organism>
<dbReference type="InParanoid" id="D6TVK2"/>
<proteinExistence type="predicted"/>
<sequence length="121" mass="14023">MLPFLKKELDPERDNLEDDLELADLDVTILDDGITEDEITHDEHFGLTPDELKDDALPITSPPTFQDKFYGLRNWFIQRRLRDLKIMLFLYDASRVDSTREFTLTEIASGLHMSANSMCCI</sequence>
<protein>
    <submittedName>
        <fullName evidence="1">Uncharacterized protein</fullName>
    </submittedName>
</protein>
<evidence type="ECO:0000313" key="2">
    <source>
        <dbReference type="Proteomes" id="UP000004508"/>
    </source>
</evidence>
<dbReference type="Proteomes" id="UP000004508">
    <property type="component" value="Unassembled WGS sequence"/>
</dbReference>
<dbReference type="EMBL" id="ADVG01000003">
    <property type="protein sequence ID" value="EFH85405.1"/>
    <property type="molecule type" value="Genomic_DNA"/>
</dbReference>
<evidence type="ECO:0000313" key="1">
    <source>
        <dbReference type="EMBL" id="EFH85405.1"/>
    </source>
</evidence>
<dbReference type="RefSeq" id="WP_007917658.1">
    <property type="nucleotide sequence ID" value="NZ_ADVG01000003.1"/>
</dbReference>
<reference evidence="1 2" key="1">
    <citation type="journal article" date="2011" name="Stand. Genomic Sci.">
        <title>Non-contiguous finished genome sequence and contextual data of the filamentous soil bacterium Ktedonobacter racemifer type strain (SOSP1-21).</title>
        <authorList>
            <person name="Chang Y.J."/>
            <person name="Land M."/>
            <person name="Hauser L."/>
            <person name="Chertkov O."/>
            <person name="Del Rio T.G."/>
            <person name="Nolan M."/>
            <person name="Copeland A."/>
            <person name="Tice H."/>
            <person name="Cheng J.F."/>
            <person name="Lucas S."/>
            <person name="Han C."/>
            <person name="Goodwin L."/>
            <person name="Pitluck S."/>
            <person name="Ivanova N."/>
            <person name="Ovchinikova G."/>
            <person name="Pati A."/>
            <person name="Chen A."/>
            <person name="Palaniappan K."/>
            <person name="Mavromatis K."/>
            <person name="Liolios K."/>
            <person name="Brettin T."/>
            <person name="Fiebig A."/>
            <person name="Rohde M."/>
            <person name="Abt B."/>
            <person name="Goker M."/>
            <person name="Detter J.C."/>
            <person name="Woyke T."/>
            <person name="Bristow J."/>
            <person name="Eisen J.A."/>
            <person name="Markowitz V."/>
            <person name="Hugenholtz P."/>
            <person name="Kyrpides N.C."/>
            <person name="Klenk H.P."/>
            <person name="Lapidus A."/>
        </authorList>
    </citation>
    <scope>NUCLEOTIDE SEQUENCE [LARGE SCALE GENOMIC DNA]</scope>
    <source>
        <strain evidence="2">DSM 44963</strain>
    </source>
</reference>
<accession>D6TVK2</accession>
<name>D6TVK2_KTERA</name>
<keyword evidence="2" id="KW-1185">Reference proteome</keyword>
<comment type="caution">
    <text evidence="1">The sequence shown here is derived from an EMBL/GenBank/DDBJ whole genome shotgun (WGS) entry which is preliminary data.</text>
</comment>